<comment type="caution">
    <text evidence="4">The sequence shown here is derived from an EMBL/GenBank/DDBJ whole genome shotgun (WGS) entry which is preliminary data.</text>
</comment>
<feature type="binding site" evidence="3">
    <location>
        <position position="46"/>
    </location>
    <ligand>
        <name>a divalent metal cation</name>
        <dbReference type="ChEBI" id="CHEBI:60240"/>
    </ligand>
</feature>
<dbReference type="Proteomes" id="UP000494172">
    <property type="component" value="Unassembled WGS sequence"/>
</dbReference>
<dbReference type="InterPro" id="IPR034660">
    <property type="entry name" value="DinB/YfiT-like"/>
</dbReference>
<name>A0A9Q9SIM3_9BURK</name>
<dbReference type="PANTHER" id="PTHR37302:SF1">
    <property type="entry name" value="PROTEIN DINB"/>
    <property type="match status" value="1"/>
</dbReference>
<organism evidence="4 5">
    <name type="scientific">Burkholderia arboris</name>
    <dbReference type="NCBI Taxonomy" id="488730"/>
    <lineage>
        <taxon>Bacteria</taxon>
        <taxon>Pseudomonadati</taxon>
        <taxon>Pseudomonadota</taxon>
        <taxon>Betaproteobacteria</taxon>
        <taxon>Burkholderiales</taxon>
        <taxon>Burkholderiaceae</taxon>
        <taxon>Burkholderia</taxon>
        <taxon>Burkholderia cepacia complex</taxon>
    </lineage>
</organism>
<evidence type="ECO:0000313" key="5">
    <source>
        <dbReference type="Proteomes" id="UP000494172"/>
    </source>
</evidence>
<keyword evidence="2 3" id="KW-0479">Metal-binding</keyword>
<feature type="binding site" evidence="3">
    <location>
        <position position="134"/>
    </location>
    <ligand>
        <name>a divalent metal cation</name>
        <dbReference type="ChEBI" id="CHEBI:60240"/>
    </ligand>
</feature>
<dbReference type="GO" id="GO:0046872">
    <property type="term" value="F:metal ion binding"/>
    <property type="evidence" value="ECO:0007669"/>
    <property type="project" value="UniProtKB-KW"/>
</dbReference>
<dbReference type="InterPro" id="IPR007837">
    <property type="entry name" value="DinB"/>
</dbReference>
<evidence type="ECO:0000256" key="2">
    <source>
        <dbReference type="ARBA" id="ARBA00022723"/>
    </source>
</evidence>
<proteinExistence type="inferred from homology"/>
<evidence type="ECO:0000313" key="4">
    <source>
        <dbReference type="EMBL" id="VWB66811.1"/>
    </source>
</evidence>
<sequence length="187" mass="21034">MSANALLSRMLRYQAWAHDEMLEAVSALDPVQHADTRHLALRLMNHCLVVNRIFAAHLSGERHGFASDNTPETPEPDALRAAFAALDRWYLDYVETATPDMLSESIPFAFTDGDNGAMTREEMLTHVVTHGGYHRGEVGRLMIQAAARSAQDIRLPWDTYAVHLHRTEPGRRLERRIDEAAPTHAGR</sequence>
<feature type="binding site" evidence="3">
    <location>
        <position position="130"/>
    </location>
    <ligand>
        <name>a divalent metal cation</name>
        <dbReference type="ChEBI" id="CHEBI:60240"/>
    </ligand>
</feature>
<dbReference type="AlphaFoldDB" id="A0A9Q9SIM3"/>
<gene>
    <name evidence="4" type="ORF">BAR24066_03112</name>
</gene>
<reference evidence="4 5" key="1">
    <citation type="submission" date="2019-09" db="EMBL/GenBank/DDBJ databases">
        <authorList>
            <person name="Depoorter E."/>
        </authorList>
    </citation>
    <scope>NUCLEOTIDE SEQUENCE [LARGE SCALE GENOMIC DNA]</scope>
    <source>
        <strain evidence="4">LMG 24066</strain>
    </source>
</reference>
<evidence type="ECO:0000256" key="3">
    <source>
        <dbReference type="PIRSR" id="PIRSR607837-1"/>
    </source>
</evidence>
<protein>
    <submittedName>
        <fullName evidence="4">DNA damage-inducible protein DinB</fullName>
    </submittedName>
</protein>
<dbReference type="EMBL" id="CABVPX010000011">
    <property type="protein sequence ID" value="VWB66811.1"/>
    <property type="molecule type" value="Genomic_DNA"/>
</dbReference>
<comment type="similarity">
    <text evidence="1">Belongs to the DinB family.</text>
</comment>
<accession>A0A9Q9SIM3</accession>
<dbReference type="Pfam" id="PF05163">
    <property type="entry name" value="DinB"/>
    <property type="match status" value="1"/>
</dbReference>
<evidence type="ECO:0000256" key="1">
    <source>
        <dbReference type="ARBA" id="ARBA00008635"/>
    </source>
</evidence>
<dbReference type="SUPFAM" id="SSF109854">
    <property type="entry name" value="DinB/YfiT-like putative metalloenzymes"/>
    <property type="match status" value="1"/>
</dbReference>
<dbReference type="PANTHER" id="PTHR37302">
    <property type="entry name" value="SLR1116 PROTEIN"/>
    <property type="match status" value="1"/>
</dbReference>
<dbReference type="Gene3D" id="1.20.120.450">
    <property type="entry name" value="dinb family like domain"/>
    <property type="match status" value="1"/>
</dbReference>